<feature type="compositionally biased region" description="Polar residues" evidence="1">
    <location>
        <begin position="62"/>
        <end position="72"/>
    </location>
</feature>
<accession>A0A834TUP6</accession>
<organism evidence="2 3">
    <name type="scientific">Senna tora</name>
    <dbReference type="NCBI Taxonomy" id="362788"/>
    <lineage>
        <taxon>Eukaryota</taxon>
        <taxon>Viridiplantae</taxon>
        <taxon>Streptophyta</taxon>
        <taxon>Embryophyta</taxon>
        <taxon>Tracheophyta</taxon>
        <taxon>Spermatophyta</taxon>
        <taxon>Magnoliopsida</taxon>
        <taxon>eudicotyledons</taxon>
        <taxon>Gunneridae</taxon>
        <taxon>Pentapetalae</taxon>
        <taxon>rosids</taxon>
        <taxon>fabids</taxon>
        <taxon>Fabales</taxon>
        <taxon>Fabaceae</taxon>
        <taxon>Caesalpinioideae</taxon>
        <taxon>Cassia clade</taxon>
        <taxon>Senna</taxon>
    </lineage>
</organism>
<name>A0A834TUP6_9FABA</name>
<proteinExistence type="predicted"/>
<dbReference type="PANTHER" id="PTHR35291">
    <property type="entry name" value="PROTEIN SHROOM-LIKE"/>
    <property type="match status" value="1"/>
</dbReference>
<feature type="region of interest" description="Disordered" evidence="1">
    <location>
        <begin position="52"/>
        <end position="93"/>
    </location>
</feature>
<keyword evidence="3" id="KW-1185">Reference proteome</keyword>
<dbReference type="OrthoDB" id="1097853at2759"/>
<reference evidence="2" key="1">
    <citation type="submission" date="2020-09" db="EMBL/GenBank/DDBJ databases">
        <title>Genome-Enabled Discovery of Anthraquinone Biosynthesis in Senna tora.</title>
        <authorList>
            <person name="Kang S.-H."/>
            <person name="Pandey R.P."/>
            <person name="Lee C.-M."/>
            <person name="Sim J.-S."/>
            <person name="Jeong J.-T."/>
            <person name="Choi B.-S."/>
            <person name="Jung M."/>
            <person name="Ginzburg D."/>
            <person name="Zhao K."/>
            <person name="Won S.Y."/>
            <person name="Oh T.-J."/>
            <person name="Yu Y."/>
            <person name="Kim N.-H."/>
            <person name="Lee O.R."/>
            <person name="Lee T.-H."/>
            <person name="Bashyal P."/>
            <person name="Kim T.-S."/>
            <person name="Lee W.-H."/>
            <person name="Kawkins C."/>
            <person name="Kim C.-K."/>
            <person name="Kim J.S."/>
            <person name="Ahn B.O."/>
            <person name="Rhee S.Y."/>
            <person name="Sohng J.K."/>
        </authorList>
    </citation>
    <scope>NUCLEOTIDE SEQUENCE</scope>
    <source>
        <tissue evidence="2">Leaf</tissue>
    </source>
</reference>
<dbReference type="Proteomes" id="UP000634136">
    <property type="component" value="Unassembled WGS sequence"/>
</dbReference>
<evidence type="ECO:0000313" key="3">
    <source>
        <dbReference type="Proteomes" id="UP000634136"/>
    </source>
</evidence>
<evidence type="ECO:0000256" key="1">
    <source>
        <dbReference type="SAM" id="MobiDB-lite"/>
    </source>
</evidence>
<gene>
    <name evidence="2" type="ORF">G2W53_020047</name>
</gene>
<comment type="caution">
    <text evidence="2">The sequence shown here is derived from an EMBL/GenBank/DDBJ whole genome shotgun (WGS) entry which is preliminary data.</text>
</comment>
<sequence>MFRSLTSRRGSHGIGSYERLGKEFSAVSPLIPEEFQRSTSLPAVSALKNLPRSKTTHFGGISNLQRQATKKGNNNNNNNSNFMDFRRKRKSKTTARPEFARYIEYVKEGGMWDFNSNKPVMHYN</sequence>
<dbReference type="PANTHER" id="PTHR35291:SF3">
    <property type="entry name" value="PROTEIN SHROOM-LIKE"/>
    <property type="match status" value="1"/>
</dbReference>
<dbReference type="EMBL" id="JAAIUW010000006">
    <property type="protein sequence ID" value="KAF7828883.1"/>
    <property type="molecule type" value="Genomic_DNA"/>
</dbReference>
<dbReference type="AlphaFoldDB" id="A0A834TUP6"/>
<protein>
    <submittedName>
        <fullName evidence="2">Uncharacterized protein</fullName>
    </submittedName>
</protein>
<evidence type="ECO:0000313" key="2">
    <source>
        <dbReference type="EMBL" id="KAF7828883.1"/>
    </source>
</evidence>